<organism evidence="1 2">
    <name type="scientific">Gemmobacter aquaticus</name>
    <dbReference type="NCBI Taxonomy" id="490185"/>
    <lineage>
        <taxon>Bacteria</taxon>
        <taxon>Pseudomonadati</taxon>
        <taxon>Pseudomonadota</taxon>
        <taxon>Alphaproteobacteria</taxon>
        <taxon>Rhodobacterales</taxon>
        <taxon>Paracoccaceae</taxon>
        <taxon>Gemmobacter</taxon>
    </lineage>
</organism>
<dbReference type="Proteomes" id="UP000598196">
    <property type="component" value="Unassembled WGS sequence"/>
</dbReference>
<evidence type="ECO:0000313" key="2">
    <source>
        <dbReference type="Proteomes" id="UP000598196"/>
    </source>
</evidence>
<comment type="caution">
    <text evidence="1">The sequence shown here is derived from an EMBL/GenBank/DDBJ whole genome shotgun (WGS) entry which is preliminary data.</text>
</comment>
<keyword evidence="2" id="KW-1185">Reference proteome</keyword>
<dbReference type="OrthoDB" id="7659348at2"/>
<dbReference type="AlphaFoldDB" id="A0A917YKR1"/>
<proteinExistence type="predicted"/>
<name>A0A917YKR1_9RHOB</name>
<accession>A0A917YKR1</accession>
<gene>
    <name evidence="1" type="ORF">GCM10010991_19000</name>
</gene>
<reference evidence="1 2" key="1">
    <citation type="journal article" date="2014" name="Int. J. Syst. Evol. Microbiol.">
        <title>Complete genome sequence of Corynebacterium casei LMG S-19264T (=DSM 44701T), isolated from a smear-ripened cheese.</title>
        <authorList>
            <consortium name="US DOE Joint Genome Institute (JGI-PGF)"/>
            <person name="Walter F."/>
            <person name="Albersmeier A."/>
            <person name="Kalinowski J."/>
            <person name="Ruckert C."/>
        </authorList>
    </citation>
    <scope>NUCLEOTIDE SEQUENCE [LARGE SCALE GENOMIC DNA]</scope>
    <source>
        <strain evidence="1 2">CGMCC 1.7029</strain>
    </source>
</reference>
<protein>
    <submittedName>
        <fullName evidence="1">Uncharacterized protein</fullName>
    </submittedName>
</protein>
<evidence type="ECO:0000313" key="1">
    <source>
        <dbReference type="EMBL" id="GGO32071.1"/>
    </source>
</evidence>
<sequence length="57" mass="6454">MADSWIFDVLRDLRSFAQINDLPAFAAQIERATRVAEAEIATRAEPHRAQVQSRSLN</sequence>
<dbReference type="RefSeq" id="WP_158635572.1">
    <property type="nucleotide sequence ID" value="NZ_BMLP01000002.1"/>
</dbReference>
<dbReference type="EMBL" id="BMLP01000002">
    <property type="protein sequence ID" value="GGO32071.1"/>
    <property type="molecule type" value="Genomic_DNA"/>
</dbReference>